<dbReference type="Proteomes" id="UP001500974">
    <property type="component" value="Unassembled WGS sequence"/>
</dbReference>
<protein>
    <submittedName>
        <fullName evidence="1">Uncharacterized protein</fullName>
    </submittedName>
</protein>
<proteinExistence type="predicted"/>
<sequence>MFFLIDVCNVDCGLVPCGGEARAVVELVLNFIHLSGAFTTAGYGGSLAFPQQRDAAENLFTVTEGTGGMPAQLVQEGLNVCGIEYCVLQSVVGAYIGKLIAAHCSLRICHARRHGKVAQTRGVDGAPKE</sequence>
<gene>
    <name evidence="1" type="ORF">GCM10009784_24180</name>
</gene>
<keyword evidence="2" id="KW-1185">Reference proteome</keyword>
<evidence type="ECO:0000313" key="1">
    <source>
        <dbReference type="EMBL" id="GAA2176691.1"/>
    </source>
</evidence>
<comment type="caution">
    <text evidence="1">The sequence shown here is derived from an EMBL/GenBank/DDBJ whole genome shotgun (WGS) entry which is preliminary data.</text>
</comment>
<name>A0ABP5MPY7_9MICC</name>
<accession>A0ABP5MPY7</accession>
<evidence type="ECO:0000313" key="2">
    <source>
        <dbReference type="Proteomes" id="UP001500974"/>
    </source>
</evidence>
<dbReference type="EMBL" id="BAAAON010000003">
    <property type="protein sequence ID" value="GAA2176691.1"/>
    <property type="molecule type" value="Genomic_DNA"/>
</dbReference>
<reference evidence="2" key="1">
    <citation type="journal article" date="2019" name="Int. J. Syst. Evol. Microbiol.">
        <title>The Global Catalogue of Microorganisms (GCM) 10K type strain sequencing project: providing services to taxonomists for standard genome sequencing and annotation.</title>
        <authorList>
            <consortium name="The Broad Institute Genomics Platform"/>
            <consortium name="The Broad Institute Genome Sequencing Center for Infectious Disease"/>
            <person name="Wu L."/>
            <person name="Ma J."/>
        </authorList>
    </citation>
    <scope>NUCLEOTIDE SEQUENCE [LARGE SCALE GENOMIC DNA]</scope>
    <source>
        <strain evidence="2">JCM 14917</strain>
    </source>
</reference>
<organism evidence="1 2">
    <name type="scientific">Arthrobacter parietis</name>
    <dbReference type="NCBI Taxonomy" id="271434"/>
    <lineage>
        <taxon>Bacteria</taxon>
        <taxon>Bacillati</taxon>
        <taxon>Actinomycetota</taxon>
        <taxon>Actinomycetes</taxon>
        <taxon>Micrococcales</taxon>
        <taxon>Micrococcaceae</taxon>
        <taxon>Arthrobacter</taxon>
    </lineage>
</organism>